<evidence type="ECO:0000313" key="7">
    <source>
        <dbReference type="EMBL" id="KHN07862.1"/>
    </source>
</evidence>
<evidence type="ECO:0000256" key="3">
    <source>
        <dbReference type="ARBA" id="ARBA00022833"/>
    </source>
</evidence>
<reference evidence="7" key="1">
    <citation type="submission" date="2014-07" db="EMBL/GenBank/DDBJ databases">
        <title>Identification of a novel salt tolerance gene in wild soybean by whole-genome sequencing.</title>
        <authorList>
            <person name="Lam H.-M."/>
            <person name="Qi X."/>
            <person name="Li M.-W."/>
            <person name="Liu X."/>
            <person name="Xie M."/>
            <person name="Ni M."/>
            <person name="Xu X."/>
        </authorList>
    </citation>
    <scope>NUCLEOTIDE SEQUENCE [LARGE SCALE GENOMIC DNA]</scope>
    <source>
        <tissue evidence="7">Root</tissue>
    </source>
</reference>
<dbReference type="SMART" id="SM00575">
    <property type="entry name" value="ZnF_PMZ"/>
    <property type="match status" value="1"/>
</dbReference>
<keyword evidence="1" id="KW-0479">Metal-binding</keyword>
<feature type="non-terminal residue" evidence="7">
    <location>
        <position position="1"/>
    </location>
</feature>
<evidence type="ECO:0000259" key="6">
    <source>
        <dbReference type="PROSITE" id="PS50966"/>
    </source>
</evidence>
<sequence length="226" mass="26418">WGDMTTNLAESLNSVLKKIQNFPITTLIRATYEKLYKYFVGCGTQADAMITSGKVYTLIAAKFIIEEETKSNTHFVQQFDRQRFQFQVKERVNTRERRRMGKFTIRLDQRTCDCGKPQKLHMPYAHVIATCKHINIGYLQYVSPVYTLDYVSSVYKVPLAGMLHHDYWPPYEGPQLCVNQAMRRNKKGQPKSTRIQTNMDERERGQPKQCSICRLVGHSKNRRPHH</sequence>
<keyword evidence="2 4" id="KW-0863">Zinc-finger</keyword>
<dbReference type="EMBL" id="KN666533">
    <property type="protein sequence ID" value="KHN07862.1"/>
    <property type="molecule type" value="Genomic_DNA"/>
</dbReference>
<dbReference type="InterPro" id="IPR006564">
    <property type="entry name" value="Znf_PMZ"/>
</dbReference>
<dbReference type="InterPro" id="IPR007527">
    <property type="entry name" value="Znf_SWIM"/>
</dbReference>
<dbReference type="PROSITE" id="PS50966">
    <property type="entry name" value="ZF_SWIM"/>
    <property type="match status" value="1"/>
</dbReference>
<accession>A0A0B2PJW6</accession>
<feature type="domain" description="SWIM-type" evidence="6">
    <location>
        <begin position="103"/>
        <end position="142"/>
    </location>
</feature>
<keyword evidence="3" id="KW-0862">Zinc</keyword>
<gene>
    <name evidence="7" type="ORF">glysoja_044280</name>
</gene>
<feature type="non-terminal residue" evidence="7">
    <location>
        <position position="226"/>
    </location>
</feature>
<protein>
    <recommendedName>
        <fullName evidence="6">SWIM-type domain-containing protein</fullName>
    </recommendedName>
</protein>
<evidence type="ECO:0000256" key="5">
    <source>
        <dbReference type="SAM" id="MobiDB-lite"/>
    </source>
</evidence>
<dbReference type="Proteomes" id="UP000053555">
    <property type="component" value="Unassembled WGS sequence"/>
</dbReference>
<evidence type="ECO:0000256" key="2">
    <source>
        <dbReference type="ARBA" id="ARBA00022771"/>
    </source>
</evidence>
<dbReference type="AlphaFoldDB" id="A0A0B2PJW6"/>
<name>A0A0B2PJW6_GLYSO</name>
<organism evidence="7">
    <name type="scientific">Glycine soja</name>
    <name type="common">Wild soybean</name>
    <dbReference type="NCBI Taxonomy" id="3848"/>
    <lineage>
        <taxon>Eukaryota</taxon>
        <taxon>Viridiplantae</taxon>
        <taxon>Streptophyta</taxon>
        <taxon>Embryophyta</taxon>
        <taxon>Tracheophyta</taxon>
        <taxon>Spermatophyta</taxon>
        <taxon>Magnoliopsida</taxon>
        <taxon>eudicotyledons</taxon>
        <taxon>Gunneridae</taxon>
        <taxon>Pentapetalae</taxon>
        <taxon>rosids</taxon>
        <taxon>fabids</taxon>
        <taxon>Fabales</taxon>
        <taxon>Fabaceae</taxon>
        <taxon>Papilionoideae</taxon>
        <taxon>50 kb inversion clade</taxon>
        <taxon>NPAAA clade</taxon>
        <taxon>indigoferoid/millettioid clade</taxon>
        <taxon>Phaseoleae</taxon>
        <taxon>Glycine</taxon>
        <taxon>Glycine subgen. Soja</taxon>
    </lineage>
</organism>
<evidence type="ECO:0000256" key="1">
    <source>
        <dbReference type="ARBA" id="ARBA00022723"/>
    </source>
</evidence>
<feature type="region of interest" description="Disordered" evidence="5">
    <location>
        <begin position="184"/>
        <end position="207"/>
    </location>
</feature>
<evidence type="ECO:0000256" key="4">
    <source>
        <dbReference type="PROSITE-ProRule" id="PRU00325"/>
    </source>
</evidence>
<proteinExistence type="predicted"/>
<dbReference type="GO" id="GO:0008270">
    <property type="term" value="F:zinc ion binding"/>
    <property type="evidence" value="ECO:0007669"/>
    <property type="project" value="UniProtKB-KW"/>
</dbReference>